<evidence type="ECO:0000313" key="3">
    <source>
        <dbReference type="Proteomes" id="UP000466681"/>
    </source>
</evidence>
<name>A0AAD1M4D4_9MYCO</name>
<dbReference type="Gene3D" id="3.40.47.10">
    <property type="match status" value="1"/>
</dbReference>
<organism evidence="2 3">
    <name type="scientific">Mycolicibacterium moriokaense</name>
    <dbReference type="NCBI Taxonomy" id="39691"/>
    <lineage>
        <taxon>Bacteria</taxon>
        <taxon>Bacillati</taxon>
        <taxon>Actinomycetota</taxon>
        <taxon>Actinomycetes</taxon>
        <taxon>Mycobacteriales</taxon>
        <taxon>Mycobacteriaceae</taxon>
        <taxon>Mycolicibacterium</taxon>
    </lineage>
</organism>
<evidence type="ECO:0000313" key="2">
    <source>
        <dbReference type="EMBL" id="BBX00092.1"/>
    </source>
</evidence>
<dbReference type="Pfam" id="PF02803">
    <property type="entry name" value="Thiolase_C"/>
    <property type="match status" value="1"/>
</dbReference>
<gene>
    <name evidence="2" type="ORF">MMOR_10280</name>
</gene>
<reference evidence="2 3" key="1">
    <citation type="journal article" date="2019" name="Emerg. Microbes Infect.">
        <title>Comprehensive subspecies identification of 175 nontuberculous mycobacteria species based on 7547 genomic profiles.</title>
        <authorList>
            <person name="Matsumoto Y."/>
            <person name="Kinjo T."/>
            <person name="Motooka D."/>
            <person name="Nabeya D."/>
            <person name="Jung N."/>
            <person name="Uechi K."/>
            <person name="Horii T."/>
            <person name="Iida T."/>
            <person name="Fujita J."/>
            <person name="Nakamura S."/>
        </authorList>
    </citation>
    <scope>NUCLEOTIDE SEQUENCE [LARGE SCALE GENOMIC DNA]</scope>
    <source>
        <strain evidence="2 3">JCM 6375</strain>
    </source>
</reference>
<protein>
    <recommendedName>
        <fullName evidence="1">Thiolase C-terminal domain-containing protein</fullName>
    </recommendedName>
</protein>
<accession>A0AAD1M4D4</accession>
<dbReference type="EMBL" id="AP022560">
    <property type="protein sequence ID" value="BBX00092.1"/>
    <property type="molecule type" value="Genomic_DNA"/>
</dbReference>
<dbReference type="PANTHER" id="PTHR43365:SF1">
    <property type="entry name" value="ACETYL-COA C-ACYLTRANSFERASE"/>
    <property type="match status" value="1"/>
</dbReference>
<dbReference type="PANTHER" id="PTHR43365">
    <property type="entry name" value="BLR7806 PROTEIN"/>
    <property type="match status" value="1"/>
</dbReference>
<dbReference type="AlphaFoldDB" id="A0AAD1M4D4"/>
<dbReference type="GO" id="GO:0016747">
    <property type="term" value="F:acyltransferase activity, transferring groups other than amino-acyl groups"/>
    <property type="evidence" value="ECO:0007669"/>
    <property type="project" value="InterPro"/>
</dbReference>
<dbReference type="Proteomes" id="UP000466681">
    <property type="component" value="Chromosome"/>
</dbReference>
<dbReference type="KEGG" id="mmor:MMOR_10280"/>
<dbReference type="SUPFAM" id="SSF53901">
    <property type="entry name" value="Thiolase-like"/>
    <property type="match status" value="1"/>
</dbReference>
<feature type="domain" description="Thiolase C-terminal" evidence="1">
    <location>
        <begin position="18"/>
        <end position="61"/>
    </location>
</feature>
<sequence length="62" mass="6661">MRPFRGREGRPIESWPSHWAGASGARLLTTMLYALEAGGGRLGLQSMCEAGGMANATLIERL</sequence>
<dbReference type="InterPro" id="IPR016039">
    <property type="entry name" value="Thiolase-like"/>
</dbReference>
<dbReference type="InterPro" id="IPR020617">
    <property type="entry name" value="Thiolase_C"/>
</dbReference>
<proteinExistence type="predicted"/>
<evidence type="ECO:0000259" key="1">
    <source>
        <dbReference type="Pfam" id="PF02803"/>
    </source>
</evidence>
<keyword evidence="3" id="KW-1185">Reference proteome</keyword>